<comment type="catalytic activity">
    <reaction evidence="12 13">
        <text>Endonucleolytic cleavage at a junction such as a reciprocal single-stranded crossover between two homologous DNA duplexes (Holliday junction).</text>
        <dbReference type="EC" id="3.1.21.10"/>
    </reaction>
</comment>
<keyword evidence="2 13" id="KW-0963">Cytoplasm</keyword>
<feature type="active site" evidence="13">
    <location>
        <position position="7"/>
    </location>
</feature>
<evidence type="ECO:0000256" key="5">
    <source>
        <dbReference type="ARBA" id="ARBA00022759"/>
    </source>
</evidence>
<dbReference type="Gene3D" id="3.30.420.10">
    <property type="entry name" value="Ribonuclease H-like superfamily/Ribonuclease H"/>
    <property type="match status" value="1"/>
</dbReference>
<comment type="cofactor">
    <cofactor evidence="13">
        <name>Mg(2+)</name>
        <dbReference type="ChEBI" id="CHEBI:18420"/>
    </cofactor>
    <text evidence="13">Binds 2 Mg(2+) ion per subunit.</text>
</comment>
<comment type="subunit">
    <text evidence="13">Homodimer which binds Holliday junction (HJ) DNA. The HJ becomes 2-fold symmetrical on binding to RuvC with unstacked arms; it has a different conformation from HJ DNA in complex with RuvA. In the full resolvosome a probable DNA-RuvA(4)-RuvB(12)-RuvC(2) complex forms which resolves the HJ.</text>
</comment>
<evidence type="ECO:0000256" key="1">
    <source>
        <dbReference type="ARBA" id="ARBA00009518"/>
    </source>
</evidence>
<dbReference type="InterPro" id="IPR012337">
    <property type="entry name" value="RNaseH-like_sf"/>
</dbReference>
<dbReference type="HAMAP" id="MF_00034">
    <property type="entry name" value="RuvC"/>
    <property type="match status" value="1"/>
</dbReference>
<dbReference type="GO" id="GO:0048476">
    <property type="term" value="C:Holliday junction resolvase complex"/>
    <property type="evidence" value="ECO:0007669"/>
    <property type="project" value="UniProtKB-UniRule"/>
</dbReference>
<evidence type="ECO:0000256" key="14">
    <source>
        <dbReference type="NCBIfam" id="TIGR00228"/>
    </source>
</evidence>
<feature type="active site" evidence="13">
    <location>
        <position position="141"/>
    </location>
</feature>
<dbReference type="NCBIfam" id="NF000711">
    <property type="entry name" value="PRK00039.2-1"/>
    <property type="match status" value="1"/>
</dbReference>
<evidence type="ECO:0000256" key="13">
    <source>
        <dbReference type="HAMAP-Rule" id="MF_00034"/>
    </source>
</evidence>
<keyword evidence="9 13" id="KW-0238">DNA-binding</keyword>
<dbReference type="PANTHER" id="PTHR30194:SF3">
    <property type="entry name" value="CROSSOVER JUNCTION ENDODEOXYRIBONUCLEASE RUVC"/>
    <property type="match status" value="1"/>
</dbReference>
<accession>A0A0G0URU7</accession>
<dbReference type="PANTHER" id="PTHR30194">
    <property type="entry name" value="CROSSOVER JUNCTION ENDODEOXYRIBONUCLEASE RUVC"/>
    <property type="match status" value="1"/>
</dbReference>
<sequence>MTVLGIDPGIARCGWGVVEKNTSASIKTIDFGCVVTLSTTDEATRLSQLYNEILNLLKKYKPDVVAVEKLFFAANAKTALTVGQARGAILVAAGTAGVSVASFTPLEVKQAITGYGRADKVQMQRMVTKTLGLSKTPQPDDTADALAVAITYCFMKRYDRSTNR</sequence>
<keyword evidence="5 13" id="KW-0255">Endonuclease</keyword>
<protein>
    <recommendedName>
        <fullName evidence="13 14">Crossover junction endodeoxyribonuclease RuvC</fullName>
        <ecNumber evidence="13 14">3.1.21.10</ecNumber>
    </recommendedName>
    <alternativeName>
        <fullName evidence="13">Holliday junction nuclease RuvC</fullName>
    </alternativeName>
    <alternativeName>
        <fullName evidence="13">Holliday junction resolvase RuvC</fullName>
    </alternativeName>
</protein>
<gene>
    <name evidence="13" type="primary">ruvC</name>
    <name evidence="15" type="ORF">UU41_C0036G0006</name>
</gene>
<keyword evidence="10 13" id="KW-0233">DNA recombination</keyword>
<dbReference type="SUPFAM" id="SSF53098">
    <property type="entry name" value="Ribonuclease H-like"/>
    <property type="match status" value="1"/>
</dbReference>
<evidence type="ECO:0000256" key="6">
    <source>
        <dbReference type="ARBA" id="ARBA00022763"/>
    </source>
</evidence>
<dbReference type="EMBL" id="LCAN01000036">
    <property type="protein sequence ID" value="KKR91499.1"/>
    <property type="molecule type" value="Genomic_DNA"/>
</dbReference>
<proteinExistence type="inferred from homology"/>
<evidence type="ECO:0000256" key="12">
    <source>
        <dbReference type="ARBA" id="ARBA00029354"/>
    </source>
</evidence>
<comment type="function">
    <text evidence="13">The RuvA-RuvB-RuvC complex processes Holliday junction (HJ) DNA during genetic recombination and DNA repair. Endonuclease that resolves HJ intermediates. Cleaves cruciform DNA by making single-stranded nicks across the HJ at symmetrical positions within the homologous arms, yielding a 5'-phosphate and a 3'-hydroxyl group; requires a central core of homology in the junction. The consensus cleavage sequence is 5'-(A/T)TT(C/G)-3'. Cleavage occurs on the 3'-side of the TT dinucleotide at the point of strand exchange. HJ branch migration catalyzed by RuvA-RuvB allows RuvC to scan DNA until it finds its consensus sequence, where it cleaves and resolves the cruciform DNA.</text>
</comment>
<keyword evidence="3 13" id="KW-0540">Nuclease</keyword>
<dbReference type="CDD" id="cd16962">
    <property type="entry name" value="RuvC"/>
    <property type="match status" value="1"/>
</dbReference>
<feature type="binding site" evidence="13">
    <location>
        <position position="141"/>
    </location>
    <ligand>
        <name>Mg(2+)</name>
        <dbReference type="ChEBI" id="CHEBI:18420"/>
        <label>1</label>
    </ligand>
</feature>
<evidence type="ECO:0000256" key="10">
    <source>
        <dbReference type="ARBA" id="ARBA00023172"/>
    </source>
</evidence>
<dbReference type="NCBIfam" id="TIGR00228">
    <property type="entry name" value="ruvC"/>
    <property type="match status" value="1"/>
</dbReference>
<dbReference type="GO" id="GO:0006281">
    <property type="term" value="P:DNA repair"/>
    <property type="evidence" value="ECO:0007669"/>
    <property type="project" value="UniProtKB-UniRule"/>
</dbReference>
<dbReference type="GO" id="GO:0005737">
    <property type="term" value="C:cytoplasm"/>
    <property type="evidence" value="ECO:0007669"/>
    <property type="project" value="UniProtKB-SubCell"/>
</dbReference>
<dbReference type="Pfam" id="PF02075">
    <property type="entry name" value="RuvC"/>
    <property type="match status" value="1"/>
</dbReference>
<feature type="binding site" evidence="13">
    <location>
        <position position="68"/>
    </location>
    <ligand>
        <name>Mg(2+)</name>
        <dbReference type="ChEBI" id="CHEBI:18420"/>
        <label>2</label>
    </ligand>
</feature>
<comment type="caution">
    <text evidence="15">The sequence shown here is derived from an EMBL/GenBank/DDBJ whole genome shotgun (WGS) entry which is preliminary data.</text>
</comment>
<evidence type="ECO:0000256" key="2">
    <source>
        <dbReference type="ARBA" id="ARBA00022490"/>
    </source>
</evidence>
<evidence type="ECO:0000256" key="11">
    <source>
        <dbReference type="ARBA" id="ARBA00023204"/>
    </source>
</evidence>
<feature type="binding site" evidence="13">
    <location>
        <position position="7"/>
    </location>
    <ligand>
        <name>Mg(2+)</name>
        <dbReference type="ChEBI" id="CHEBI:18420"/>
        <label>1</label>
    </ligand>
</feature>
<dbReference type="GO" id="GO:0006310">
    <property type="term" value="P:DNA recombination"/>
    <property type="evidence" value="ECO:0007669"/>
    <property type="project" value="UniProtKB-UniRule"/>
</dbReference>
<evidence type="ECO:0000256" key="7">
    <source>
        <dbReference type="ARBA" id="ARBA00022801"/>
    </source>
</evidence>
<dbReference type="PRINTS" id="PR00696">
    <property type="entry name" value="RSOLVASERUVC"/>
</dbReference>
<comment type="subcellular location">
    <subcellularLocation>
        <location evidence="13">Cytoplasm</location>
    </subcellularLocation>
</comment>
<evidence type="ECO:0000256" key="3">
    <source>
        <dbReference type="ARBA" id="ARBA00022722"/>
    </source>
</evidence>
<organism evidence="15 16">
    <name type="scientific">Candidatus Roizmanbacteria bacterium GW2011_GWA1_41_13</name>
    <dbReference type="NCBI Taxonomy" id="1618474"/>
    <lineage>
        <taxon>Bacteria</taxon>
        <taxon>Candidatus Roizmaniibacteriota</taxon>
    </lineage>
</organism>
<dbReference type="EC" id="3.1.21.10" evidence="13 14"/>
<evidence type="ECO:0000256" key="8">
    <source>
        <dbReference type="ARBA" id="ARBA00022842"/>
    </source>
</evidence>
<dbReference type="InterPro" id="IPR002176">
    <property type="entry name" value="X-over_junc_endoDNase_RuvC"/>
</dbReference>
<keyword evidence="4 13" id="KW-0479">Metal-binding</keyword>
<feature type="active site" evidence="13">
    <location>
        <position position="68"/>
    </location>
</feature>
<dbReference type="GO" id="GO:0008821">
    <property type="term" value="F:crossover junction DNA endonuclease activity"/>
    <property type="evidence" value="ECO:0007669"/>
    <property type="project" value="UniProtKB-UniRule"/>
</dbReference>
<dbReference type="GO" id="GO:0003677">
    <property type="term" value="F:DNA binding"/>
    <property type="evidence" value="ECO:0007669"/>
    <property type="project" value="UniProtKB-KW"/>
</dbReference>
<keyword evidence="6 13" id="KW-0227">DNA damage</keyword>
<keyword evidence="7 13" id="KW-0378">Hydrolase</keyword>
<dbReference type="InterPro" id="IPR036397">
    <property type="entry name" value="RNaseH_sf"/>
</dbReference>
<keyword evidence="11 13" id="KW-0234">DNA repair</keyword>
<evidence type="ECO:0000256" key="9">
    <source>
        <dbReference type="ARBA" id="ARBA00023125"/>
    </source>
</evidence>
<evidence type="ECO:0000313" key="15">
    <source>
        <dbReference type="EMBL" id="KKR91499.1"/>
    </source>
</evidence>
<dbReference type="PROSITE" id="PS01321">
    <property type="entry name" value="RUVC"/>
    <property type="match status" value="1"/>
</dbReference>
<dbReference type="FunFam" id="3.30.420.10:FF:000002">
    <property type="entry name" value="Crossover junction endodeoxyribonuclease RuvC"/>
    <property type="match status" value="1"/>
</dbReference>
<dbReference type="AlphaFoldDB" id="A0A0G0URU7"/>
<comment type="similarity">
    <text evidence="1 13">Belongs to the RuvC family.</text>
</comment>
<keyword evidence="8 13" id="KW-0460">Magnesium</keyword>
<evidence type="ECO:0000313" key="16">
    <source>
        <dbReference type="Proteomes" id="UP000034961"/>
    </source>
</evidence>
<dbReference type="InterPro" id="IPR020563">
    <property type="entry name" value="X-over_junc_endoDNase_Mg_BS"/>
</dbReference>
<dbReference type="PATRIC" id="fig|1618474.3.peg.966"/>
<reference evidence="15 16" key="1">
    <citation type="journal article" date="2015" name="Nature">
        <title>rRNA introns, odd ribosomes, and small enigmatic genomes across a large radiation of phyla.</title>
        <authorList>
            <person name="Brown C.T."/>
            <person name="Hug L.A."/>
            <person name="Thomas B.C."/>
            <person name="Sharon I."/>
            <person name="Castelle C.J."/>
            <person name="Singh A."/>
            <person name="Wilkins M.J."/>
            <person name="Williams K.H."/>
            <person name="Banfield J.F."/>
        </authorList>
    </citation>
    <scope>NUCLEOTIDE SEQUENCE [LARGE SCALE GENOMIC DNA]</scope>
</reference>
<dbReference type="Proteomes" id="UP000034961">
    <property type="component" value="Unassembled WGS sequence"/>
</dbReference>
<dbReference type="GO" id="GO:0000287">
    <property type="term" value="F:magnesium ion binding"/>
    <property type="evidence" value="ECO:0007669"/>
    <property type="project" value="UniProtKB-UniRule"/>
</dbReference>
<name>A0A0G0URU7_9BACT</name>
<evidence type="ECO:0000256" key="4">
    <source>
        <dbReference type="ARBA" id="ARBA00022723"/>
    </source>
</evidence>